<reference evidence="2" key="2">
    <citation type="submission" date="2015-03" db="EMBL/GenBank/DDBJ databases">
        <title>The genome and structure of Sinorhizobium meliloti phage phiM9.</title>
        <authorList>
            <person name="Johnson M.C."/>
            <person name="Tatum K.B."/>
            <person name="Lynn J.S."/>
            <person name="Brewer T.E."/>
            <person name="Washburn B.K."/>
            <person name="Stroupe M.E."/>
            <person name="Jones K.M."/>
        </authorList>
    </citation>
    <scope>NUCLEOTIDE SEQUENCE [LARGE SCALE GENOMIC DNA]</scope>
</reference>
<dbReference type="GeneID" id="26517841"/>
<name>A0A0F6TGT5_9CAUD</name>
<protein>
    <submittedName>
        <fullName evidence="1">Uncharacterized protein</fullName>
    </submittedName>
</protein>
<evidence type="ECO:0000313" key="2">
    <source>
        <dbReference type="Proteomes" id="UP000033804"/>
    </source>
</evidence>
<proteinExistence type="predicted"/>
<organism evidence="1 2">
    <name type="scientific">Sinorhizobium phage phiM9</name>
    <dbReference type="NCBI Taxonomy" id="1636182"/>
    <lineage>
        <taxon>Viruses</taxon>
        <taxon>Duplodnaviria</taxon>
        <taxon>Heunggongvirae</taxon>
        <taxon>Uroviricota</taxon>
        <taxon>Caudoviricetes</taxon>
        <taxon>Pootjesviridae</taxon>
        <taxon>Emnonavirus</taxon>
        <taxon>Emnonavirus phiM9</taxon>
    </lineage>
</organism>
<dbReference type="EMBL" id="KP881232">
    <property type="protein sequence ID" value="AKE44789.1"/>
    <property type="molecule type" value="Genomic_DNA"/>
</dbReference>
<dbReference type="RefSeq" id="YP_009189543.1">
    <property type="nucleotide sequence ID" value="NC_028676.1"/>
</dbReference>
<accession>A0A0F6TGT5</accession>
<sequence>MRRKCFECKFYDMGFGECLRFPPVHVTYQIPQYDAYNNLVTVPQLYVEYPKLDPEHRSCGEFEETVEAQLKRV</sequence>
<reference evidence="1 2" key="1">
    <citation type="journal article" date="2015" name="J. Virol.">
        <title>Sinorhizobium meliloti Phage ?M9 Defines a New Group of T4 Superfamily Phages with Unusual Genomic Features but a Common T=16 Capsid.</title>
        <authorList>
            <person name="Johnson M.C."/>
            <person name="Tatum K.B."/>
            <person name="Lynn J.S."/>
            <person name="Brewer T.E."/>
            <person name="Lu S."/>
            <person name="Washburn B.K."/>
            <person name="Stroupe M.E."/>
            <person name="Jones K.M."/>
        </authorList>
    </citation>
    <scope>NUCLEOTIDE SEQUENCE [LARGE SCALE GENOMIC DNA]</scope>
</reference>
<keyword evidence="2" id="KW-1185">Reference proteome</keyword>
<dbReference type="Proteomes" id="UP000033804">
    <property type="component" value="Segment"/>
</dbReference>
<gene>
    <name evidence="1" type="ORF">Sm_phiM9_161</name>
</gene>
<evidence type="ECO:0000313" key="1">
    <source>
        <dbReference type="EMBL" id="AKE44789.1"/>
    </source>
</evidence>
<dbReference type="KEGG" id="vg:26517841"/>